<dbReference type="GO" id="GO:0005975">
    <property type="term" value="P:carbohydrate metabolic process"/>
    <property type="evidence" value="ECO:0007669"/>
    <property type="project" value="InterPro"/>
</dbReference>
<feature type="domain" description="Glucosamine/galactosamine-6-phosphate isomerase" evidence="1">
    <location>
        <begin position="10"/>
        <end position="211"/>
    </location>
</feature>
<dbReference type="RefSeq" id="WP_008599453.1">
    <property type="nucleotide sequence ID" value="NZ_AMRV01000001.1"/>
</dbReference>
<proteinExistence type="predicted"/>
<dbReference type="OrthoDB" id="9810967at2"/>
<dbReference type="Proteomes" id="UP000011717">
    <property type="component" value="Unassembled WGS sequence"/>
</dbReference>
<dbReference type="SUPFAM" id="SSF100950">
    <property type="entry name" value="NagB/RpiA/CoA transferase-like"/>
    <property type="match status" value="1"/>
</dbReference>
<comment type="caution">
    <text evidence="2">The sequence shown here is derived from an EMBL/GenBank/DDBJ whole genome shotgun (WGS) entry which is preliminary data.</text>
</comment>
<organism evidence="2 3">
    <name type="scientific">Pacificimonas flava</name>
    <dbReference type="NCBI Taxonomy" id="1234595"/>
    <lineage>
        <taxon>Bacteria</taxon>
        <taxon>Pseudomonadati</taxon>
        <taxon>Pseudomonadota</taxon>
        <taxon>Alphaproteobacteria</taxon>
        <taxon>Sphingomonadales</taxon>
        <taxon>Sphingosinicellaceae</taxon>
        <taxon>Pacificimonas</taxon>
    </lineage>
</organism>
<gene>
    <name evidence="2" type="ORF">C725_0082</name>
</gene>
<reference evidence="2 3" key="1">
    <citation type="journal article" date="2013" name="Genome Announc.">
        <title>Draft Genome Sequence of Strain JLT2015T, Belonging to the Family Sphingomonadaceae of the Alphaproteobacteria.</title>
        <authorList>
            <person name="Tang K."/>
            <person name="Liu K."/>
            <person name="Li S."/>
            <person name="Jiao N."/>
        </authorList>
    </citation>
    <scope>NUCLEOTIDE SEQUENCE [LARGE SCALE GENOMIC DNA]</scope>
    <source>
        <strain evidence="2 3">JLT2015</strain>
    </source>
</reference>
<evidence type="ECO:0000313" key="2">
    <source>
        <dbReference type="EMBL" id="EMD84152.1"/>
    </source>
</evidence>
<name>M2U843_9SPHN</name>
<sequence length="226" mass="24250">MTELELWEAEDADEFASSIAGDIGFIIDSALDARRQALIALPWEDFLAPAYDKLAEQRRDWRHVTFVPTHDDLVPVNDPTSKVAKLAKLFMPKGARVLPLSSENPDYKLAGSAANARLQDLGWPLDLVLMTFSDDGEAAGFVDGPDLAEAIESPDDIRALGVETPGGRQIVSISGHAVAKARTVLFALRGQNQAALEAAGAGDTETPLGQVLRKVTVPVDAHVLTD</sequence>
<accession>M2U843</accession>
<dbReference type="InterPro" id="IPR006148">
    <property type="entry name" value="Glc/Gal-6P_isomerase"/>
</dbReference>
<dbReference type="InterPro" id="IPR037171">
    <property type="entry name" value="NagB/RpiA_transferase-like"/>
</dbReference>
<keyword evidence="3" id="KW-1185">Reference proteome</keyword>
<evidence type="ECO:0000259" key="1">
    <source>
        <dbReference type="Pfam" id="PF01182"/>
    </source>
</evidence>
<dbReference type="Pfam" id="PF01182">
    <property type="entry name" value="Glucosamine_iso"/>
    <property type="match status" value="1"/>
</dbReference>
<protein>
    <submittedName>
        <fullName evidence="2">6-phosphogluconolactonase</fullName>
    </submittedName>
</protein>
<evidence type="ECO:0000313" key="3">
    <source>
        <dbReference type="Proteomes" id="UP000011717"/>
    </source>
</evidence>
<dbReference type="Gene3D" id="3.40.50.1360">
    <property type="match status" value="1"/>
</dbReference>
<dbReference type="AlphaFoldDB" id="M2U843"/>
<dbReference type="EMBL" id="AMRV01000001">
    <property type="protein sequence ID" value="EMD84152.1"/>
    <property type="molecule type" value="Genomic_DNA"/>
</dbReference>